<organism evidence="1 2">
    <name type="scientific">Alicyclobacillus mengziensis</name>
    <dbReference type="NCBI Taxonomy" id="2931921"/>
    <lineage>
        <taxon>Bacteria</taxon>
        <taxon>Bacillati</taxon>
        <taxon>Bacillota</taxon>
        <taxon>Bacilli</taxon>
        <taxon>Bacillales</taxon>
        <taxon>Alicyclobacillaceae</taxon>
        <taxon>Alicyclobacillus</taxon>
    </lineage>
</organism>
<evidence type="ECO:0000313" key="1">
    <source>
        <dbReference type="EMBL" id="QSO48456.1"/>
    </source>
</evidence>
<dbReference type="EMBL" id="CP071182">
    <property type="protein sequence ID" value="QSO48456.1"/>
    <property type="molecule type" value="Genomic_DNA"/>
</dbReference>
<dbReference type="Proteomes" id="UP000663505">
    <property type="component" value="Chromosome"/>
</dbReference>
<dbReference type="AlphaFoldDB" id="A0A9X7W0I8"/>
<evidence type="ECO:0000313" key="2">
    <source>
        <dbReference type="Proteomes" id="UP000663505"/>
    </source>
</evidence>
<proteinExistence type="predicted"/>
<sequence length="101" mass="11485">MMGIKWIHGRYKEDSRVFDSDFQAEEWADSLYSDIVGEGFVHVGYATPDKKVADFLIRHIPRWAEFVRTGNPSLPPVTAGTSTDTLDGQPLYKVWIEPKQA</sequence>
<accession>A0A9X7W0I8</accession>
<dbReference type="RefSeq" id="WP_206657791.1">
    <property type="nucleotide sequence ID" value="NZ_CP071182.1"/>
</dbReference>
<keyword evidence="2" id="KW-1185">Reference proteome</keyword>
<protein>
    <submittedName>
        <fullName evidence="1">Uncharacterized protein</fullName>
    </submittedName>
</protein>
<name>A0A9X7W0I8_9BACL</name>
<reference evidence="1 2" key="1">
    <citation type="submission" date="2021-02" db="EMBL/GenBank/DDBJ databases">
        <title>Alicyclobacillus curvatus sp. nov. and Alicyclobacillus mengziensis sp. nov., two acidophilic bacteria isolated from acid mine drainage.</title>
        <authorList>
            <person name="Huang Y."/>
        </authorList>
    </citation>
    <scope>NUCLEOTIDE SEQUENCE [LARGE SCALE GENOMIC DNA]</scope>
    <source>
        <strain evidence="1 2">S30H14</strain>
    </source>
</reference>
<dbReference type="KEGG" id="afx:JZ786_05560"/>
<gene>
    <name evidence="1" type="ORF">JZ786_05560</name>
</gene>